<organism evidence="1 2">
    <name type="scientific">Rhodnius prolixus</name>
    <name type="common">Triatomid bug</name>
    <dbReference type="NCBI Taxonomy" id="13249"/>
    <lineage>
        <taxon>Eukaryota</taxon>
        <taxon>Metazoa</taxon>
        <taxon>Ecdysozoa</taxon>
        <taxon>Arthropoda</taxon>
        <taxon>Hexapoda</taxon>
        <taxon>Insecta</taxon>
        <taxon>Pterygota</taxon>
        <taxon>Neoptera</taxon>
        <taxon>Paraneoptera</taxon>
        <taxon>Hemiptera</taxon>
        <taxon>Heteroptera</taxon>
        <taxon>Panheteroptera</taxon>
        <taxon>Cimicomorpha</taxon>
        <taxon>Reduviidae</taxon>
        <taxon>Triatominae</taxon>
        <taxon>Rhodnius</taxon>
    </lineage>
</organism>
<dbReference type="HOGENOM" id="CLU_046597_3_0_1"/>
<dbReference type="InterPro" id="IPR001251">
    <property type="entry name" value="CRAL-TRIO_dom"/>
</dbReference>
<evidence type="ECO:0000313" key="1">
    <source>
        <dbReference type="EnsemblMetazoa" id="RPRC004714-PA"/>
    </source>
</evidence>
<sequence>MISTRDEMLLYEKCRKFLQTVHTKEIKEHHSKLEDFKQWCQTQEEIPPTITVQQLVEFLNAVDYNLEKAQELILAHYRLKMQIADILFNQRDPFHSDVQNVWTVIKLATLPKLTQQGFRIVFTGLANTNPKRFNFFATFRLFTMAMEASMMVEGLFPGYAVIGDASGLTFHHIPFSSFGTVKKILQYVQYGLPISVKAIHVLNLSKIGERLYSLIRPLLNHELVEMIYIHKGMTLDSLYQQIPKELLPSELGGSLGPFGPFQSNLKRKVEFLKDWYKIEINQRQKLSSKERRRSSKH</sequence>
<dbReference type="PRINTS" id="PR00180">
    <property type="entry name" value="CRETINALDHBP"/>
</dbReference>
<dbReference type="InterPro" id="IPR036273">
    <property type="entry name" value="CRAL/TRIO_N_dom_sf"/>
</dbReference>
<dbReference type="SUPFAM" id="SSF46938">
    <property type="entry name" value="CRAL/TRIO N-terminal domain"/>
    <property type="match status" value="1"/>
</dbReference>
<dbReference type="Proteomes" id="UP000015103">
    <property type="component" value="Unassembled WGS sequence"/>
</dbReference>
<proteinExistence type="predicted"/>
<dbReference type="GO" id="GO:0016020">
    <property type="term" value="C:membrane"/>
    <property type="evidence" value="ECO:0007669"/>
    <property type="project" value="TreeGrafter"/>
</dbReference>
<accession>T1HKZ0</accession>
<dbReference type="Gene3D" id="3.40.525.10">
    <property type="entry name" value="CRAL-TRIO lipid binding domain"/>
    <property type="match status" value="1"/>
</dbReference>
<dbReference type="InParanoid" id="T1HKZ0"/>
<evidence type="ECO:0000313" key="2">
    <source>
        <dbReference type="Proteomes" id="UP000015103"/>
    </source>
</evidence>
<dbReference type="Pfam" id="PF00650">
    <property type="entry name" value="CRAL_TRIO"/>
    <property type="match status" value="1"/>
</dbReference>
<dbReference type="eggNOG" id="KOG1471">
    <property type="taxonomic scope" value="Eukaryota"/>
</dbReference>
<dbReference type="PANTHER" id="PTHR10174:SF213">
    <property type="entry name" value="CRAL-TRIO DOMAIN-CONTAINING PROTEIN"/>
    <property type="match status" value="1"/>
</dbReference>
<dbReference type="RefSeq" id="XP_073977933.1">
    <property type="nucleotide sequence ID" value="XM_074121832.1"/>
</dbReference>
<keyword evidence="2" id="KW-1185">Reference proteome</keyword>
<dbReference type="STRING" id="13249.T1HKZ0"/>
<dbReference type="OMA" id="FFNDELY"/>
<dbReference type="VEuPathDB" id="VectorBase:RPRC004714"/>
<name>T1HKZ0_RHOPR</name>
<dbReference type="SUPFAM" id="SSF52087">
    <property type="entry name" value="CRAL/TRIO domain"/>
    <property type="match status" value="1"/>
</dbReference>
<dbReference type="RefSeq" id="XP_073977932.1">
    <property type="nucleotide sequence ID" value="XM_074121831.1"/>
</dbReference>
<dbReference type="EnsemblMetazoa" id="RPRC004714-RA">
    <property type="protein sequence ID" value="RPRC004714-PA"/>
    <property type="gene ID" value="RPRC004714"/>
</dbReference>
<dbReference type="GeneID" id="141450918"/>
<protein>
    <submittedName>
        <fullName evidence="1">CRAL-TRIO domain-containing protein</fullName>
    </submittedName>
</protein>
<dbReference type="CDD" id="cd00170">
    <property type="entry name" value="SEC14"/>
    <property type="match status" value="1"/>
</dbReference>
<reference evidence="1" key="1">
    <citation type="submission" date="2015-05" db="UniProtKB">
        <authorList>
            <consortium name="EnsemblMetazoa"/>
        </authorList>
    </citation>
    <scope>IDENTIFICATION</scope>
</reference>
<dbReference type="GO" id="GO:1902936">
    <property type="term" value="F:phosphatidylinositol bisphosphate binding"/>
    <property type="evidence" value="ECO:0007669"/>
    <property type="project" value="TreeGrafter"/>
</dbReference>
<dbReference type="AlphaFoldDB" id="T1HKZ0"/>
<dbReference type="InterPro" id="IPR036865">
    <property type="entry name" value="CRAL-TRIO_dom_sf"/>
</dbReference>
<dbReference type="PANTHER" id="PTHR10174">
    <property type="entry name" value="ALPHA-TOCOPHEROL TRANSFER PROTEIN-RELATED"/>
    <property type="match status" value="1"/>
</dbReference>
<dbReference type="EMBL" id="ACPB03016755">
    <property type="status" value="NOT_ANNOTATED_CDS"/>
    <property type="molecule type" value="Genomic_DNA"/>
</dbReference>
<dbReference type="PROSITE" id="PS50191">
    <property type="entry name" value="CRAL_TRIO"/>
    <property type="match status" value="1"/>
</dbReference>